<comment type="caution">
    <text evidence="1">The sequence shown here is derived from an EMBL/GenBank/DDBJ whole genome shotgun (WGS) entry which is preliminary data.</text>
</comment>
<dbReference type="AlphaFoldDB" id="A0A2K0UA82"/>
<name>A0A2K0UA82_TRIHA</name>
<reference evidence="1 2" key="1">
    <citation type="submission" date="2017-02" db="EMBL/GenBank/DDBJ databases">
        <title>Genomes of Trichoderma spp. with biocontrol activity.</title>
        <authorList>
            <person name="Gardiner D."/>
            <person name="Kazan K."/>
            <person name="Vos C."/>
            <person name="Harvey P."/>
        </authorList>
    </citation>
    <scope>NUCLEOTIDE SEQUENCE [LARGE SCALE GENOMIC DNA]</scope>
    <source>
        <strain evidence="1 2">Tr1</strain>
    </source>
</reference>
<dbReference type="OrthoDB" id="2117718at2759"/>
<dbReference type="Proteomes" id="UP000236290">
    <property type="component" value="Unassembled WGS sequence"/>
</dbReference>
<accession>A0A2K0UA82</accession>
<organism evidence="1 2">
    <name type="scientific">Trichoderma harzianum</name>
    <name type="common">Hypocrea lixii</name>
    <dbReference type="NCBI Taxonomy" id="5544"/>
    <lineage>
        <taxon>Eukaryota</taxon>
        <taxon>Fungi</taxon>
        <taxon>Dikarya</taxon>
        <taxon>Ascomycota</taxon>
        <taxon>Pezizomycotina</taxon>
        <taxon>Sordariomycetes</taxon>
        <taxon>Hypocreomycetidae</taxon>
        <taxon>Hypocreales</taxon>
        <taxon>Hypocreaceae</taxon>
        <taxon>Trichoderma</taxon>
    </lineage>
</organism>
<evidence type="ECO:0000313" key="2">
    <source>
        <dbReference type="Proteomes" id="UP000236290"/>
    </source>
</evidence>
<proteinExistence type="predicted"/>
<protein>
    <submittedName>
        <fullName evidence="1">Uncharacterized protein</fullName>
    </submittedName>
</protein>
<gene>
    <name evidence="1" type="ORF">THARTR1_04887</name>
</gene>
<dbReference type="EMBL" id="MTYI01000058">
    <property type="protein sequence ID" value="PNP54682.1"/>
    <property type="molecule type" value="Genomic_DNA"/>
</dbReference>
<evidence type="ECO:0000313" key="1">
    <source>
        <dbReference type="EMBL" id="PNP54682.1"/>
    </source>
</evidence>
<sequence length="402" mass="44503">MSNLPLSAADLVYQVDLLESIRQGHPVRTTELTTSPEQRKADNEYIQTGPPMLKFLDISLPKTMYHTYIHPSLLTRFDQIQSALGKVSTNIIERWFSDEGANFPSRMPLDEHEEDVLRAFGDAVVKLFDSSHPGHILLGKQWLGFDVHLLPGIFKQRTGQEMRIISPSDLRLTEDSSSPTGYHLSCAVKDSEELERVWQISIDMVQAEFREFSPEMLREIGRICTNDLRSIFLLHDKRFLGIMLEELDSLLEAGVVDSLEAQLLKESIAPTYVPGSAGWQAAISSPNSKEGLVLKDARGGIGIGHTFGHNVTQEVWDERLRAVGDGKLVDGKGTVLQRKVDQVSFDILNLAGDAFQKLYLIGAWAAVNGQYLGVTSMRLGNDLGCVQPPDGGMVILAVTSSS</sequence>